<gene>
    <name evidence="1" type="ORF">E6W99_13650</name>
</gene>
<name>A0A4V6RXK9_9BACI</name>
<protein>
    <submittedName>
        <fullName evidence="1">Uncharacterized protein</fullName>
    </submittedName>
</protein>
<evidence type="ECO:0000313" key="2">
    <source>
        <dbReference type="Proteomes" id="UP000310334"/>
    </source>
</evidence>
<evidence type="ECO:0000313" key="1">
    <source>
        <dbReference type="EMBL" id="THF79379.1"/>
    </source>
</evidence>
<dbReference type="OrthoDB" id="5525900at2"/>
<proteinExistence type="predicted"/>
<dbReference type="AlphaFoldDB" id="A0A4V6RXK9"/>
<dbReference type="EMBL" id="SSNT01000009">
    <property type="protein sequence ID" value="THF79379.1"/>
    <property type="molecule type" value="Genomic_DNA"/>
</dbReference>
<dbReference type="Proteomes" id="UP000310334">
    <property type="component" value="Unassembled WGS sequence"/>
</dbReference>
<comment type="caution">
    <text evidence="1">The sequence shown here is derived from an EMBL/GenBank/DDBJ whole genome shotgun (WGS) entry which is preliminary data.</text>
</comment>
<organism evidence="1 2">
    <name type="scientific">Metabacillus sediminilitoris</name>
    <dbReference type="NCBI Taxonomy" id="2567941"/>
    <lineage>
        <taxon>Bacteria</taxon>
        <taxon>Bacillati</taxon>
        <taxon>Bacillota</taxon>
        <taxon>Bacilli</taxon>
        <taxon>Bacillales</taxon>
        <taxon>Bacillaceae</taxon>
        <taxon>Metabacillus</taxon>
    </lineage>
</organism>
<dbReference type="RefSeq" id="WP_136354751.1">
    <property type="nucleotide sequence ID" value="NZ_CP046266.1"/>
</dbReference>
<reference evidence="1 2" key="1">
    <citation type="submission" date="2019-04" db="EMBL/GenBank/DDBJ databases">
        <title>Bacillus sediminilitoris sp. nov., isolated from a tidal flat sediment on the East China Sea.</title>
        <authorList>
            <person name="Wei Y."/>
            <person name="Mao H."/>
            <person name="Fang J."/>
        </authorList>
    </citation>
    <scope>NUCLEOTIDE SEQUENCE [LARGE SCALE GENOMIC DNA]</scope>
    <source>
        <strain evidence="1 2">DSL-17</strain>
    </source>
</reference>
<keyword evidence="2" id="KW-1185">Reference proteome</keyword>
<accession>A0A4V6RXK9</accession>
<sequence length="128" mass="14712">MTKRLKTLLMKLIIILFVFMAGNYLLDFLFEDLCGNDIKQKIPSPNGENVAYIFERSCGATTGFSPQLSILNKDDDFQNESGNTFRSDKDFSVEWIDEKNLKVIYDKSSETCEMDKKVNGINIEYVDE</sequence>